<reference evidence="2 3" key="1">
    <citation type="submission" date="2016-06" db="EMBL/GenBank/DDBJ databases">
        <title>Acetobacter pasteurianus NBRC 3278 whole genome sequencing project.</title>
        <authorList>
            <person name="Matsutani M."/>
            <person name="Shiwa Y."/>
            <person name="Okamoto-Kainuma A."/>
            <person name="Ishikawa M."/>
            <person name="Koizumi Y."/>
            <person name="Yoshikawa H."/>
            <person name="Yakushi T."/>
            <person name="Matsushita K."/>
        </authorList>
    </citation>
    <scope>NUCLEOTIDE SEQUENCE [LARGE SCALE GENOMIC DNA]</scope>
    <source>
        <strain evidence="2 3">NBRC 3278</strain>
    </source>
</reference>
<organism evidence="2 3">
    <name type="scientific">Acetobacter pasteurianus NBRC 3278</name>
    <dbReference type="NCBI Taxonomy" id="1226660"/>
    <lineage>
        <taxon>Bacteria</taxon>
        <taxon>Pseudomonadati</taxon>
        <taxon>Pseudomonadota</taxon>
        <taxon>Alphaproteobacteria</taxon>
        <taxon>Acetobacterales</taxon>
        <taxon>Acetobacteraceae</taxon>
        <taxon>Acetobacter</taxon>
    </lineage>
</organism>
<keyword evidence="3" id="KW-1185">Reference proteome</keyword>
<proteinExistence type="predicted"/>
<gene>
    <name evidence="2" type="ORF">NBRC3278_3206</name>
</gene>
<dbReference type="RefSeq" id="WP_259328808.1">
    <property type="nucleotide sequence ID" value="NZ_BDEV01000154.1"/>
</dbReference>
<dbReference type="AlphaFoldDB" id="A0A401X8N8"/>
<evidence type="ECO:0000313" key="2">
    <source>
        <dbReference type="EMBL" id="GCD64113.1"/>
    </source>
</evidence>
<sequence length="91" mass="10031">MTATKTDPAQTQPAKSARTKPPVLLTAVGRQRTGKTVFLNALTETVMRQGGDVEVWNTDHLNVSHSISHFHPNAKKPATGNLKEQKSWLEQ</sequence>
<feature type="compositionally biased region" description="Polar residues" evidence="1">
    <location>
        <begin position="1"/>
        <end position="14"/>
    </location>
</feature>
<feature type="region of interest" description="Disordered" evidence="1">
    <location>
        <begin position="67"/>
        <end position="91"/>
    </location>
</feature>
<accession>A0A401X8N8</accession>
<evidence type="ECO:0000313" key="3">
    <source>
        <dbReference type="Proteomes" id="UP000287385"/>
    </source>
</evidence>
<dbReference type="EMBL" id="BDEV01000154">
    <property type="protein sequence ID" value="GCD64113.1"/>
    <property type="molecule type" value="Genomic_DNA"/>
</dbReference>
<dbReference type="Proteomes" id="UP000287385">
    <property type="component" value="Unassembled WGS sequence"/>
</dbReference>
<name>A0A401X8N8_ACEPA</name>
<comment type="caution">
    <text evidence="2">The sequence shown here is derived from an EMBL/GenBank/DDBJ whole genome shotgun (WGS) entry which is preliminary data.</text>
</comment>
<feature type="region of interest" description="Disordered" evidence="1">
    <location>
        <begin position="1"/>
        <end position="21"/>
    </location>
</feature>
<protein>
    <submittedName>
        <fullName evidence="2">Uncharacterized protein</fullName>
    </submittedName>
</protein>
<evidence type="ECO:0000256" key="1">
    <source>
        <dbReference type="SAM" id="MobiDB-lite"/>
    </source>
</evidence>